<gene>
    <name evidence="1" type="ORF">SAMN02745784_03109</name>
</gene>
<dbReference type="Gene3D" id="3.40.50.620">
    <property type="entry name" value="HUPs"/>
    <property type="match status" value="1"/>
</dbReference>
<dbReference type="Pfam" id="PF11922">
    <property type="entry name" value="DUF3440"/>
    <property type="match status" value="1"/>
</dbReference>
<dbReference type="EMBL" id="FQTY01000027">
    <property type="protein sequence ID" value="SHF19019.1"/>
    <property type="molecule type" value="Genomic_DNA"/>
</dbReference>
<evidence type="ECO:0000313" key="2">
    <source>
        <dbReference type="Proteomes" id="UP000184114"/>
    </source>
</evidence>
<proteinExistence type="predicted"/>
<keyword evidence="2" id="KW-1185">Reference proteome</keyword>
<name>A0A1M4ZLT0_9FIRM</name>
<sequence>MYDWSTSDVWTAYYKFGYSYNKLYDMYYRAGLTPSQMRLASHFNEYAKDSLNLYRVLEPET</sequence>
<protein>
    <submittedName>
        <fullName evidence="1">Uncharacterized protein</fullName>
    </submittedName>
</protein>
<dbReference type="GO" id="GO:0071453">
    <property type="term" value="P:cellular response to oxygen levels"/>
    <property type="evidence" value="ECO:0007669"/>
    <property type="project" value="TreeGrafter"/>
</dbReference>
<dbReference type="PANTHER" id="PTHR30083">
    <property type="entry name" value="TRANSCRIPTIONAL REGULATOR-RELATED"/>
    <property type="match status" value="1"/>
</dbReference>
<organism evidence="1 2">
    <name type="scientific">Tissierella praeacuta DSM 18095</name>
    <dbReference type="NCBI Taxonomy" id="1123404"/>
    <lineage>
        <taxon>Bacteria</taxon>
        <taxon>Bacillati</taxon>
        <taxon>Bacillota</taxon>
        <taxon>Tissierellia</taxon>
        <taxon>Tissierellales</taxon>
        <taxon>Tissierellaceae</taxon>
        <taxon>Tissierella</taxon>
    </lineage>
</organism>
<dbReference type="AlphaFoldDB" id="A0A1M4ZLT0"/>
<dbReference type="InterPro" id="IPR021845">
    <property type="entry name" value="DUF3440"/>
</dbReference>
<dbReference type="Proteomes" id="UP000184114">
    <property type="component" value="Unassembled WGS sequence"/>
</dbReference>
<evidence type="ECO:0000313" key="1">
    <source>
        <dbReference type="EMBL" id="SHF19019.1"/>
    </source>
</evidence>
<dbReference type="InterPro" id="IPR014729">
    <property type="entry name" value="Rossmann-like_a/b/a_fold"/>
</dbReference>
<dbReference type="STRING" id="1123404.SAMN02745784_03109"/>
<dbReference type="PANTHER" id="PTHR30083:SF0">
    <property type="entry name" value="3'-PHOSPHOADENOSINE 5'-PHOSPHOSULFATE SULFOTRANSFERASE (PAPS REDUCTASE)_FAD SYNTHETASE"/>
    <property type="match status" value="1"/>
</dbReference>
<reference evidence="2" key="1">
    <citation type="submission" date="2016-11" db="EMBL/GenBank/DDBJ databases">
        <authorList>
            <person name="Varghese N."/>
            <person name="Submissions S."/>
        </authorList>
    </citation>
    <scope>NUCLEOTIDE SEQUENCE [LARGE SCALE GENOMIC DNA]</scope>
    <source>
        <strain evidence="2">DSM 18095</strain>
    </source>
</reference>
<accession>A0A1M4ZLT0</accession>